<dbReference type="PROSITE" id="PS00045">
    <property type="entry name" value="HISTONE_LIKE"/>
    <property type="match status" value="1"/>
</dbReference>
<evidence type="ECO:0000256" key="2">
    <source>
        <dbReference type="ARBA" id="ARBA00023125"/>
    </source>
</evidence>
<comment type="caution">
    <text evidence="4">The sequence shown here is derived from an EMBL/GenBank/DDBJ whole genome shotgun (WGS) entry which is preliminary data.</text>
</comment>
<reference evidence="4 5" key="1">
    <citation type="submission" date="2024-09" db="EMBL/GenBank/DDBJ databases">
        <title>Draft genome sequence of Candidatus Magnetaquicoccaceae bacterium FCR-1.</title>
        <authorList>
            <person name="Shimoshige H."/>
            <person name="Shimamura S."/>
            <person name="Taoka A."/>
            <person name="Kobayashi H."/>
            <person name="Maekawa T."/>
        </authorList>
    </citation>
    <scope>NUCLEOTIDE SEQUENCE [LARGE SCALE GENOMIC DNA]</scope>
    <source>
        <strain evidence="4 5">FCR-1</strain>
    </source>
</reference>
<gene>
    <name evidence="4" type="primary">ihfB_1</name>
    <name evidence="4" type="ORF">SIID45300_00279</name>
</gene>
<dbReference type="SMART" id="SM00411">
    <property type="entry name" value="BHL"/>
    <property type="match status" value="1"/>
</dbReference>
<keyword evidence="5" id="KW-1185">Reference proteome</keyword>
<accession>A0ABQ0C519</accession>
<dbReference type="InterPro" id="IPR000119">
    <property type="entry name" value="Hist_DNA-bd"/>
</dbReference>
<dbReference type="PANTHER" id="PTHR33175:SF5">
    <property type="entry name" value="INTEGRATION HOST FACTOR SUBUNIT BETA"/>
    <property type="match status" value="1"/>
</dbReference>
<keyword evidence="2" id="KW-0238">DNA-binding</keyword>
<dbReference type="SUPFAM" id="SSF47729">
    <property type="entry name" value="IHF-like DNA-binding proteins"/>
    <property type="match status" value="1"/>
</dbReference>
<dbReference type="PRINTS" id="PR01727">
    <property type="entry name" value="DNABINDINGHU"/>
</dbReference>
<dbReference type="RefSeq" id="WP_420903690.1">
    <property type="nucleotide sequence ID" value="NZ_BAAFGK010000001.1"/>
</dbReference>
<evidence type="ECO:0000313" key="4">
    <source>
        <dbReference type="EMBL" id="GAB0055980.1"/>
    </source>
</evidence>
<proteinExistence type="inferred from homology"/>
<dbReference type="Proteomes" id="UP001628193">
    <property type="component" value="Unassembled WGS sequence"/>
</dbReference>
<dbReference type="PANTHER" id="PTHR33175">
    <property type="entry name" value="DNA-BINDING PROTEIN HU"/>
    <property type="match status" value="1"/>
</dbReference>
<organism evidence="4 5">
    <name type="scientific">Candidatus Magnetaquiglobus chichijimensis</name>
    <dbReference type="NCBI Taxonomy" id="3141448"/>
    <lineage>
        <taxon>Bacteria</taxon>
        <taxon>Pseudomonadati</taxon>
        <taxon>Pseudomonadota</taxon>
        <taxon>Magnetococcia</taxon>
        <taxon>Magnetococcales</taxon>
        <taxon>Candidatus Magnetaquicoccaceae</taxon>
        <taxon>Candidatus Magnetaquiglobus</taxon>
    </lineage>
</organism>
<dbReference type="InterPro" id="IPR020816">
    <property type="entry name" value="Histone-like_DNA-bd_CS"/>
</dbReference>
<sequence>MTKSSLISAIAGKMELSRKEAEVAVNTVFETISGSLDRDDRVELRGFGSFGVKHRRSRDGRNPKTGDHVLVDAKRVLFFKAGKELRKRVDV</sequence>
<dbReference type="EMBL" id="BAAFGK010000001">
    <property type="protein sequence ID" value="GAB0055980.1"/>
    <property type="molecule type" value="Genomic_DNA"/>
</dbReference>
<evidence type="ECO:0000256" key="1">
    <source>
        <dbReference type="ARBA" id="ARBA00010529"/>
    </source>
</evidence>
<comment type="similarity">
    <text evidence="1 3">Belongs to the bacterial histone-like protein family.</text>
</comment>
<dbReference type="InterPro" id="IPR010992">
    <property type="entry name" value="IHF-like_DNA-bd_dom_sf"/>
</dbReference>
<protein>
    <submittedName>
        <fullName evidence="4">Integration host factor subunit beta</fullName>
    </submittedName>
</protein>
<name>A0ABQ0C519_9PROT</name>
<dbReference type="Gene3D" id="4.10.520.10">
    <property type="entry name" value="IHF-like DNA-binding proteins"/>
    <property type="match status" value="1"/>
</dbReference>
<dbReference type="CDD" id="cd13836">
    <property type="entry name" value="IHF_B"/>
    <property type="match status" value="1"/>
</dbReference>
<evidence type="ECO:0000256" key="3">
    <source>
        <dbReference type="RuleBase" id="RU003939"/>
    </source>
</evidence>
<dbReference type="Pfam" id="PF00216">
    <property type="entry name" value="Bac_DNA_binding"/>
    <property type="match status" value="1"/>
</dbReference>
<evidence type="ECO:0000313" key="5">
    <source>
        <dbReference type="Proteomes" id="UP001628193"/>
    </source>
</evidence>